<dbReference type="PANTHER" id="PTHR43433:SF10">
    <property type="entry name" value="AB HYDROLASE-1 DOMAIN-CONTAINING PROTEIN"/>
    <property type="match status" value="1"/>
</dbReference>
<keyword evidence="2" id="KW-0378">Hydrolase</keyword>
<protein>
    <submittedName>
        <fullName evidence="2">Alpha/beta hydrolase</fullName>
        <ecNumber evidence="2">1.11.1.10</ecNumber>
    </submittedName>
</protein>
<dbReference type="GO" id="GO:0016691">
    <property type="term" value="F:chloride peroxidase activity"/>
    <property type="evidence" value="ECO:0007669"/>
    <property type="project" value="UniProtKB-EC"/>
</dbReference>
<dbReference type="PRINTS" id="PR00111">
    <property type="entry name" value="ABHYDROLASE"/>
</dbReference>
<dbReference type="PROSITE" id="PS51257">
    <property type="entry name" value="PROKAR_LIPOPROTEIN"/>
    <property type="match status" value="1"/>
</dbReference>
<dbReference type="Gene3D" id="3.40.50.1820">
    <property type="entry name" value="alpha/beta hydrolase"/>
    <property type="match status" value="1"/>
</dbReference>
<dbReference type="EMBL" id="LR134356">
    <property type="protein sequence ID" value="VEG52100.1"/>
    <property type="molecule type" value="Genomic_DNA"/>
</dbReference>
<feature type="domain" description="AB hydrolase-1" evidence="1">
    <location>
        <begin position="26"/>
        <end position="268"/>
    </location>
</feature>
<organism evidence="2 3">
    <name type="scientific">Mycolicibacterium aurum</name>
    <name type="common">Mycobacterium aurum</name>
    <dbReference type="NCBI Taxonomy" id="1791"/>
    <lineage>
        <taxon>Bacteria</taxon>
        <taxon>Bacillati</taxon>
        <taxon>Actinomycetota</taxon>
        <taxon>Actinomycetes</taxon>
        <taxon>Mycobacteriales</taxon>
        <taxon>Mycobacteriaceae</taxon>
        <taxon>Mycolicibacterium</taxon>
    </lineage>
</organism>
<dbReference type="OrthoDB" id="9800988at2"/>
<keyword evidence="2" id="KW-0560">Oxidoreductase</keyword>
<dbReference type="SUPFAM" id="SSF53474">
    <property type="entry name" value="alpha/beta-Hydrolases"/>
    <property type="match status" value="1"/>
</dbReference>
<dbReference type="InterPro" id="IPR050471">
    <property type="entry name" value="AB_hydrolase"/>
</dbReference>
<dbReference type="InterPro" id="IPR029058">
    <property type="entry name" value="AB_hydrolase_fold"/>
</dbReference>
<keyword evidence="3" id="KW-1185">Reference proteome</keyword>
<dbReference type="Proteomes" id="UP000279306">
    <property type="component" value="Chromosome"/>
</dbReference>
<accession>A0A3S4VP06</accession>
<evidence type="ECO:0000313" key="2">
    <source>
        <dbReference type="EMBL" id="VEG52100.1"/>
    </source>
</evidence>
<dbReference type="PANTHER" id="PTHR43433">
    <property type="entry name" value="HYDROLASE, ALPHA/BETA FOLD FAMILY PROTEIN"/>
    <property type="match status" value="1"/>
</dbReference>
<dbReference type="InterPro" id="IPR000073">
    <property type="entry name" value="AB_hydrolase_1"/>
</dbReference>
<name>A0A3S4VP06_MYCAU</name>
<dbReference type="Pfam" id="PF00561">
    <property type="entry name" value="Abhydrolase_1"/>
    <property type="match status" value="1"/>
</dbReference>
<dbReference type="KEGG" id="mauu:NCTC10437_01216"/>
<reference evidence="2 3" key="1">
    <citation type="submission" date="2018-12" db="EMBL/GenBank/DDBJ databases">
        <authorList>
            <consortium name="Pathogen Informatics"/>
        </authorList>
    </citation>
    <scope>NUCLEOTIDE SEQUENCE [LARGE SCALE GENOMIC DNA]</scope>
    <source>
        <strain evidence="2 3">NCTC10437</strain>
    </source>
</reference>
<sequence>MAEQVRLQDGRTLSYAEFGDPDGFTVLNAHGGLACRLDVAGAADAAGSCGVRLISPDRPGVGRSDPQPGRTVLDWADDVAALLDQLDVDRFAAMGWSLGGQYAAAVGYALPQRVSRVAIIAGALPLTEPGTLDRMPPIDRTFVALSRRAPWAARLCFRGMAFAARSAPRLYGRLAARNLGPADADVLQSQGLSTFAQMSQEALRQPQGVVEEYRAMVRPWGFAPEDIAVPVDVWGGTQDQLLDPSWPGELARRIPGAVLNLKSGGHFLAHLYYREIFEALRTV</sequence>
<dbReference type="EC" id="1.11.1.10" evidence="2"/>
<evidence type="ECO:0000313" key="3">
    <source>
        <dbReference type="Proteomes" id="UP000279306"/>
    </source>
</evidence>
<proteinExistence type="predicted"/>
<dbReference type="STRING" id="1791.GCA_001049355_00169"/>
<dbReference type="AlphaFoldDB" id="A0A3S4VP06"/>
<keyword evidence="2" id="KW-0575">Peroxidase</keyword>
<gene>
    <name evidence="2" type="primary">cpo_2</name>
    <name evidence="2" type="ORF">NCTC10437_01216</name>
</gene>
<dbReference type="GO" id="GO:0016787">
    <property type="term" value="F:hydrolase activity"/>
    <property type="evidence" value="ECO:0007669"/>
    <property type="project" value="UniProtKB-KW"/>
</dbReference>
<evidence type="ECO:0000259" key="1">
    <source>
        <dbReference type="Pfam" id="PF00561"/>
    </source>
</evidence>
<dbReference type="RefSeq" id="WP_048630144.1">
    <property type="nucleotide sequence ID" value="NZ_CVQQ01000001.1"/>
</dbReference>